<organism evidence="4 5">
    <name type="scientific">Rhodophyticola porphyridii</name>
    <dbReference type="NCBI Taxonomy" id="1852017"/>
    <lineage>
        <taxon>Bacteria</taxon>
        <taxon>Pseudomonadati</taxon>
        <taxon>Pseudomonadota</taxon>
        <taxon>Alphaproteobacteria</taxon>
        <taxon>Rhodobacterales</taxon>
        <taxon>Roseobacteraceae</taxon>
        <taxon>Rhodophyticola</taxon>
    </lineage>
</organism>
<dbReference type="EMBL" id="RCNT01000001">
    <property type="protein sequence ID" value="RMA43510.1"/>
    <property type="molecule type" value="Genomic_DNA"/>
</dbReference>
<comment type="caution">
    <text evidence="4">The sequence shown here is derived from an EMBL/GenBank/DDBJ whole genome shotgun (WGS) entry which is preliminary data.</text>
</comment>
<dbReference type="AlphaFoldDB" id="A0A3L9YLA6"/>
<proteinExistence type="predicted"/>
<protein>
    <recommendedName>
        <fullName evidence="3">DUF6468 domain-containing protein</fullName>
    </recommendedName>
</protein>
<keyword evidence="2" id="KW-1133">Transmembrane helix</keyword>
<feature type="region of interest" description="Disordered" evidence="1">
    <location>
        <begin position="99"/>
        <end position="172"/>
    </location>
</feature>
<gene>
    <name evidence="4" type="ORF">D9R08_00750</name>
</gene>
<evidence type="ECO:0000259" key="3">
    <source>
        <dbReference type="Pfam" id="PF20072"/>
    </source>
</evidence>
<feature type="domain" description="DUF6468" evidence="3">
    <location>
        <begin position="38"/>
        <end position="99"/>
    </location>
</feature>
<dbReference type="Proteomes" id="UP000281343">
    <property type="component" value="Unassembled WGS sequence"/>
</dbReference>
<evidence type="ECO:0000256" key="1">
    <source>
        <dbReference type="SAM" id="MobiDB-lite"/>
    </source>
</evidence>
<evidence type="ECO:0000313" key="4">
    <source>
        <dbReference type="EMBL" id="RMA43510.1"/>
    </source>
</evidence>
<keyword evidence="5" id="KW-1185">Reference proteome</keyword>
<accession>A0A3L9YLA6</accession>
<keyword evidence="2" id="KW-0472">Membrane</keyword>
<feature type="compositionally biased region" description="Acidic residues" evidence="1">
    <location>
        <begin position="126"/>
        <end position="136"/>
    </location>
</feature>
<dbReference type="InterPro" id="IPR045531">
    <property type="entry name" value="DUF6468"/>
</dbReference>
<name>A0A3L9YLA6_9RHOB</name>
<reference evidence="4 5" key="1">
    <citation type="submission" date="2018-10" db="EMBL/GenBank/DDBJ databases">
        <authorList>
            <person name="Jung H.S."/>
            <person name="Jeon C.O."/>
        </authorList>
    </citation>
    <scope>NUCLEOTIDE SEQUENCE [LARGE SCALE GENOMIC DNA]</scope>
    <source>
        <strain evidence="4 5">MA-7-27</strain>
    </source>
</reference>
<evidence type="ECO:0000313" key="5">
    <source>
        <dbReference type="Proteomes" id="UP000281343"/>
    </source>
</evidence>
<evidence type="ECO:0000256" key="2">
    <source>
        <dbReference type="SAM" id="Phobius"/>
    </source>
</evidence>
<dbReference type="Pfam" id="PF20072">
    <property type="entry name" value="DUF6468"/>
    <property type="match status" value="1"/>
</dbReference>
<keyword evidence="2" id="KW-0812">Transmembrane</keyword>
<sequence length="172" mass="18445">MTVFLTFLADALMVVAALGAAVYCFILSRRLTRLSSIDKGLGGAIAVLSAQVDDMNKALEAAKSESDSAASHLQDLTHQAREIASDLELMIAACHDVAAPEPAGDPVPVEDSEPHPEEEFPGLLQEDTDPEAEEPATETPLFARRRAAAEPEEQSAQPVFRHRRSGQIEAAQ</sequence>
<feature type="transmembrane region" description="Helical" evidence="2">
    <location>
        <begin position="6"/>
        <end position="26"/>
    </location>
</feature>